<protein>
    <submittedName>
        <fullName evidence="2">Uncharacterized protein</fullName>
    </submittedName>
</protein>
<sequence>MYPLHSGYRRNRTILSLVPQIGGKRNPSSLQPGTGAPLSQPGVAPRPVGSPKQFVEVSTTGQAKTVAESQPMTATSLESNRKINKTKRMPSTKRGKKKEEKDFMYVPRGGRPKPPEKPGLQYTTKDRAPSGDVPFRDGPPTFTQSFPLGKIGELPNKKQTTVGWDLSAQKLNNIRCSIQVIAAAFFGQVPTFSTGPGKLDNNCDDTQGRIFGTFYNQIRAIYQDRYNLNTQFVNTFTAQNVFTYFHDVHALHVEFVCYLQRAAYYKNADTGMENLLLDNIGIVLNTDAFTSIRNDMSRALRFSFLPQKVIDSNYEIFQTYRMGDQVTAPSFAYVTPAMTNFMHVASAATDQAAFDAAVTTYKTHVNGLINNVVTGRANATPADPGILRMSRYTNAAGSTTTNYYPMFDIGKGALSQNDIGFLNSVFARVAASTGLSPLNNQKEGNSQSHHDVDMCDAFNNHLLSTSTTAVFPSVVSGVSQHVSPNGFNSVVYASERKSEDVLFKATQFQAEKFTGSGHLLYRTDSAGLGRWTRYYLDEIDRNTNLEQSSDLTFSVKNSWAQVGNDTQPFVQDNYVTKVFRNEANTAYLSVNNVDSTSAAKWFITMSDLMEKQYDYGIDLLM</sequence>
<evidence type="ECO:0000313" key="2">
    <source>
        <dbReference type="EMBL" id="GBH22423.1"/>
    </source>
</evidence>
<name>A0A2V0RAQ5_9ZZZZ</name>
<comment type="caution">
    <text evidence="2">The sequence shown here is derived from an EMBL/GenBank/DDBJ whole genome shotgun (WGS) entry which is preliminary data.</text>
</comment>
<feature type="compositionally biased region" description="Polar residues" evidence="1">
    <location>
        <begin position="56"/>
        <end position="78"/>
    </location>
</feature>
<dbReference type="EMBL" id="BDQB01000283">
    <property type="protein sequence ID" value="GBH22423.1"/>
    <property type="molecule type" value="Genomic_RNA"/>
</dbReference>
<feature type="compositionally biased region" description="Basic residues" evidence="1">
    <location>
        <begin position="82"/>
        <end position="96"/>
    </location>
</feature>
<organism evidence="2">
    <name type="scientific">viral metagenome</name>
    <dbReference type="NCBI Taxonomy" id="1070528"/>
    <lineage>
        <taxon>unclassified sequences</taxon>
        <taxon>metagenomes</taxon>
        <taxon>organismal metagenomes</taxon>
    </lineage>
</organism>
<dbReference type="AlphaFoldDB" id="A0A2V0RAQ5"/>
<feature type="region of interest" description="Disordered" evidence="1">
    <location>
        <begin position="18"/>
        <end position="133"/>
    </location>
</feature>
<proteinExistence type="predicted"/>
<reference evidence="2" key="1">
    <citation type="submission" date="2017-04" db="EMBL/GenBank/DDBJ databases">
        <title>Unveiling RNA virosphere associated with marine microorganisms.</title>
        <authorList>
            <person name="Urayama S."/>
            <person name="Takaki Y."/>
            <person name="Nishi S."/>
            <person name="Yoshida Y."/>
            <person name="Deguchi S."/>
            <person name="Takai K."/>
            <person name="Nunoura T."/>
        </authorList>
    </citation>
    <scope>NUCLEOTIDE SEQUENCE</scope>
</reference>
<accession>A0A2V0RAQ5</accession>
<evidence type="ECO:0000256" key="1">
    <source>
        <dbReference type="SAM" id="MobiDB-lite"/>
    </source>
</evidence>